<protein>
    <recommendedName>
        <fullName evidence="4">DUF4283 domain-containing protein</fullName>
    </recommendedName>
</protein>
<sequence length="416" mass="47551">MAETVSPQPQVVEATPEKPSYASISNPSTCTKKSNGKLPLKLKLVIYVHGEPTVSFNFSDLESHIQEENLQYALVAKLTQHFEIKGDCNLELLDHHRVLVRLSNREDFVEVYSRVVSFITLKGKWVNNQYQSWISFPCLSTQMFAHEALFSLVSTVGTPLQLDKATTGKSRPSVARVKVELECFFKDEKIGVVKEVLQKIVYDKLPSYCTTCKHQGHKEEECRRTMEIGNNMVRLQWVLPLLSILMLRHKIMQIITQGSRSLHHKSLQGSYRLFVKVGELGSPNADVVTKSRQDEAKQGNSTTEKFSNQWTLVLHKKTVDSKSSNNHILHQNNSTQVEFDRSNSVVECTQFNVLRDENFGQYEGLHDTAELSAESENTLYLEKQIEQTGKSKQHCHDDHTDQQALVTHEKELLRRR</sequence>
<accession>A0AAV9KTG7</accession>
<evidence type="ECO:0000313" key="2">
    <source>
        <dbReference type="EMBL" id="KAK4716755.1"/>
    </source>
</evidence>
<keyword evidence="3" id="KW-1185">Reference proteome</keyword>
<organism evidence="2 3">
    <name type="scientific">Solanum pinnatisectum</name>
    <name type="common">tansyleaf nightshade</name>
    <dbReference type="NCBI Taxonomy" id="50273"/>
    <lineage>
        <taxon>Eukaryota</taxon>
        <taxon>Viridiplantae</taxon>
        <taxon>Streptophyta</taxon>
        <taxon>Embryophyta</taxon>
        <taxon>Tracheophyta</taxon>
        <taxon>Spermatophyta</taxon>
        <taxon>Magnoliopsida</taxon>
        <taxon>eudicotyledons</taxon>
        <taxon>Gunneridae</taxon>
        <taxon>Pentapetalae</taxon>
        <taxon>asterids</taxon>
        <taxon>lamiids</taxon>
        <taxon>Solanales</taxon>
        <taxon>Solanaceae</taxon>
        <taxon>Solanoideae</taxon>
        <taxon>Solaneae</taxon>
        <taxon>Solanum</taxon>
    </lineage>
</organism>
<dbReference type="Proteomes" id="UP001311915">
    <property type="component" value="Unassembled WGS sequence"/>
</dbReference>
<evidence type="ECO:0000313" key="3">
    <source>
        <dbReference type="Proteomes" id="UP001311915"/>
    </source>
</evidence>
<dbReference type="AlphaFoldDB" id="A0AAV9KTG7"/>
<comment type="caution">
    <text evidence="2">The sequence shown here is derived from an EMBL/GenBank/DDBJ whole genome shotgun (WGS) entry which is preliminary data.</text>
</comment>
<feature type="region of interest" description="Disordered" evidence="1">
    <location>
        <begin position="1"/>
        <end position="32"/>
    </location>
</feature>
<proteinExistence type="predicted"/>
<evidence type="ECO:0000256" key="1">
    <source>
        <dbReference type="SAM" id="MobiDB-lite"/>
    </source>
</evidence>
<feature type="compositionally biased region" description="Polar residues" evidence="1">
    <location>
        <begin position="22"/>
        <end position="32"/>
    </location>
</feature>
<dbReference type="PANTHER" id="PTHR31286:SF79">
    <property type="entry name" value="N-6 ADENINE-SPECIFIC DNA METHYLASE"/>
    <property type="match status" value="1"/>
</dbReference>
<reference evidence="2 3" key="1">
    <citation type="submission" date="2023-10" db="EMBL/GenBank/DDBJ databases">
        <title>Genome-Wide Identification Analysis in wild type Solanum Pinnatisectum Reveals Some Genes Defensing Phytophthora Infestans.</title>
        <authorList>
            <person name="Sun C."/>
        </authorList>
    </citation>
    <scope>NUCLEOTIDE SEQUENCE [LARGE SCALE GENOMIC DNA]</scope>
    <source>
        <strain evidence="2">LQN</strain>
        <tissue evidence="2">Leaf</tissue>
    </source>
</reference>
<dbReference type="InterPro" id="IPR040256">
    <property type="entry name" value="At4g02000-like"/>
</dbReference>
<gene>
    <name evidence="2" type="ORF">R3W88_015093</name>
</gene>
<name>A0AAV9KTG7_9SOLN</name>
<dbReference type="EMBL" id="JAWPEI010000009">
    <property type="protein sequence ID" value="KAK4716755.1"/>
    <property type="molecule type" value="Genomic_DNA"/>
</dbReference>
<evidence type="ECO:0008006" key="4">
    <source>
        <dbReference type="Google" id="ProtNLM"/>
    </source>
</evidence>
<dbReference type="PANTHER" id="PTHR31286">
    <property type="entry name" value="GLYCINE-RICH CELL WALL STRUCTURAL PROTEIN 1.8-LIKE"/>
    <property type="match status" value="1"/>
</dbReference>